<dbReference type="EMBL" id="MLAK01000611">
    <property type="protein sequence ID" value="OHT10439.1"/>
    <property type="molecule type" value="Genomic_DNA"/>
</dbReference>
<keyword evidence="2" id="KW-1185">Reference proteome</keyword>
<dbReference type="RefSeq" id="XP_068363575.1">
    <property type="nucleotide sequence ID" value="XM_068501283.1"/>
</dbReference>
<reference evidence="1" key="1">
    <citation type="submission" date="2016-10" db="EMBL/GenBank/DDBJ databases">
        <authorList>
            <person name="Benchimol M."/>
            <person name="Almeida L.G."/>
            <person name="Vasconcelos A.T."/>
            <person name="Perreira-Neves A."/>
            <person name="Rosa I.A."/>
            <person name="Tasca T."/>
            <person name="Bogo M.R."/>
            <person name="de Souza W."/>
        </authorList>
    </citation>
    <scope>NUCLEOTIDE SEQUENCE [LARGE SCALE GENOMIC DNA]</scope>
    <source>
        <strain evidence="1">K</strain>
    </source>
</reference>
<accession>A0A1J4KGB3</accession>
<dbReference type="Proteomes" id="UP000179807">
    <property type="component" value="Unassembled WGS sequence"/>
</dbReference>
<organism evidence="1 2">
    <name type="scientific">Tritrichomonas foetus</name>
    <dbReference type="NCBI Taxonomy" id="1144522"/>
    <lineage>
        <taxon>Eukaryota</taxon>
        <taxon>Metamonada</taxon>
        <taxon>Parabasalia</taxon>
        <taxon>Tritrichomonadida</taxon>
        <taxon>Tritrichomonadidae</taxon>
        <taxon>Tritrichomonas</taxon>
    </lineage>
</organism>
<dbReference type="GeneID" id="94835987"/>
<proteinExistence type="predicted"/>
<dbReference type="VEuPathDB" id="TrichDB:TRFO_20239"/>
<evidence type="ECO:0000313" key="2">
    <source>
        <dbReference type="Proteomes" id="UP000179807"/>
    </source>
</evidence>
<protein>
    <recommendedName>
        <fullName evidence="3">Right handed beta helix domain-containing protein</fullName>
    </recommendedName>
</protein>
<sequence length="159" mass="17123">MTAVTITIISANFDTFISNTNGGAVYLIECGLFCSSTSFTKCKALVGGACFLSLGETQEENINILFTSTNFTNCQSKYAGAVYLYSHTQQHSIEIINCRFNINKAIVSEVLEESDDLLLHGTGGGALVLNIMNGSLENCQFSQNSGEGQIKIVNNAAWN</sequence>
<name>A0A1J4KGB3_9EUKA</name>
<evidence type="ECO:0008006" key="3">
    <source>
        <dbReference type="Google" id="ProtNLM"/>
    </source>
</evidence>
<dbReference type="AlphaFoldDB" id="A0A1J4KGB3"/>
<gene>
    <name evidence="1" type="ORF">TRFO_20239</name>
</gene>
<comment type="caution">
    <text evidence="1">The sequence shown here is derived from an EMBL/GenBank/DDBJ whole genome shotgun (WGS) entry which is preliminary data.</text>
</comment>
<evidence type="ECO:0000313" key="1">
    <source>
        <dbReference type="EMBL" id="OHT10439.1"/>
    </source>
</evidence>